<feature type="transmembrane region" description="Helical" evidence="1">
    <location>
        <begin position="68"/>
        <end position="87"/>
    </location>
</feature>
<keyword evidence="1" id="KW-1133">Transmembrane helix</keyword>
<evidence type="ECO:0000256" key="1">
    <source>
        <dbReference type="SAM" id="Phobius"/>
    </source>
</evidence>
<keyword evidence="1" id="KW-0472">Membrane</keyword>
<feature type="transmembrane region" description="Helical" evidence="1">
    <location>
        <begin position="39"/>
        <end position="61"/>
    </location>
</feature>
<organism evidence="2 3">
    <name type="scientific">Arcicella rosea</name>
    <dbReference type="NCBI Taxonomy" id="502909"/>
    <lineage>
        <taxon>Bacteria</taxon>
        <taxon>Pseudomonadati</taxon>
        <taxon>Bacteroidota</taxon>
        <taxon>Cytophagia</taxon>
        <taxon>Cytophagales</taxon>
        <taxon>Flectobacillaceae</taxon>
        <taxon>Arcicella</taxon>
    </lineage>
</organism>
<feature type="transmembrane region" description="Helical" evidence="1">
    <location>
        <begin position="99"/>
        <end position="120"/>
    </location>
</feature>
<comment type="caution">
    <text evidence="2">The sequence shown here is derived from an EMBL/GenBank/DDBJ whole genome shotgun (WGS) entry which is preliminary data.</text>
</comment>
<name>A0A841EQN5_9BACT</name>
<gene>
    <name evidence="2" type="ORF">HNP25_001232</name>
</gene>
<protein>
    <submittedName>
        <fullName evidence="2">Putative membrane protein</fullName>
    </submittedName>
</protein>
<evidence type="ECO:0000313" key="2">
    <source>
        <dbReference type="EMBL" id="MBB6002580.1"/>
    </source>
</evidence>
<keyword evidence="3" id="KW-1185">Reference proteome</keyword>
<evidence type="ECO:0000313" key="3">
    <source>
        <dbReference type="Proteomes" id="UP000524404"/>
    </source>
</evidence>
<sequence>MMKTIKVVSLYLLVLFYVAMGAMHLLYPKQYLAMMPTWMPAHIFLIYLSGIVEIVLGLLLLPLKTRILSAKLIIAMLVVYFFAIHIPQSIDFYQTKNEGFVASIIRLPFQFVLIAWAWIFTQKVTNH</sequence>
<keyword evidence="1" id="KW-0812">Transmembrane</keyword>
<accession>A0A841EQN5</accession>
<dbReference type="PANTHER" id="PTHR36974">
    <property type="entry name" value="MEMBRANE PROTEIN-RELATED"/>
    <property type="match status" value="1"/>
</dbReference>
<feature type="transmembrane region" description="Helical" evidence="1">
    <location>
        <begin position="7"/>
        <end position="27"/>
    </location>
</feature>
<dbReference type="AlphaFoldDB" id="A0A841EQN5"/>
<dbReference type="Proteomes" id="UP000524404">
    <property type="component" value="Unassembled WGS sequence"/>
</dbReference>
<proteinExistence type="predicted"/>
<dbReference type="RefSeq" id="WP_221432418.1">
    <property type="nucleotide sequence ID" value="NZ_JACHKT010000006.1"/>
</dbReference>
<dbReference type="PANTHER" id="PTHR36974:SF1">
    <property type="entry name" value="DOXX FAMILY MEMBRANE PROTEIN"/>
    <property type="match status" value="1"/>
</dbReference>
<dbReference type="EMBL" id="JACHKT010000006">
    <property type="protein sequence ID" value="MBB6002580.1"/>
    <property type="molecule type" value="Genomic_DNA"/>
</dbReference>
<reference evidence="2 3" key="1">
    <citation type="submission" date="2020-08" db="EMBL/GenBank/DDBJ databases">
        <title>Functional genomics of gut bacteria from endangered species of beetles.</title>
        <authorList>
            <person name="Carlos-Shanley C."/>
        </authorList>
    </citation>
    <scope>NUCLEOTIDE SEQUENCE [LARGE SCALE GENOMIC DNA]</scope>
    <source>
        <strain evidence="2 3">S00070</strain>
    </source>
</reference>